<reference evidence="1 2" key="1">
    <citation type="submission" date="2018-03" db="EMBL/GenBank/DDBJ databases">
        <title>A gene transfer event suggests a long-term partnership between eustigmatophyte algae and a novel lineage of endosymbiotic bacteria.</title>
        <authorList>
            <person name="Yurchenko T."/>
            <person name="Sevcikova T."/>
            <person name="Pribyl P."/>
            <person name="El Karkouri K."/>
            <person name="Klimes V."/>
            <person name="Amaral R."/>
            <person name="Zbrankova V."/>
            <person name="Kim E."/>
            <person name="Raoult D."/>
            <person name="Santos L.M.A."/>
            <person name="Elias M."/>
        </authorList>
    </citation>
    <scope>NUCLEOTIDE SEQUENCE [LARGE SCALE GENOMIC DNA]</scope>
    <source>
        <strain evidence="1">CCALA 838</strain>
    </source>
</reference>
<name>A0A2P1P7H3_9RICK</name>
<dbReference type="AlphaFoldDB" id="A0A2P1P7H3"/>
<accession>A0A2P1P7H3</accession>
<gene>
    <name evidence="1" type="ORF">phytr_2570</name>
</gene>
<dbReference type="InterPro" id="IPR036770">
    <property type="entry name" value="Ankyrin_rpt-contain_sf"/>
</dbReference>
<keyword evidence="2" id="KW-1185">Reference proteome</keyword>
<dbReference type="KEGG" id="ptc:phytr_2570"/>
<proteinExistence type="predicted"/>
<protein>
    <submittedName>
        <fullName evidence="1">Uncharacterized protein</fullName>
    </submittedName>
</protein>
<dbReference type="RefSeq" id="WP_106874084.1">
    <property type="nucleotide sequence ID" value="NZ_CP027845.1"/>
</dbReference>
<sequence>MELWQEFKDWWYKYTYFNNAIKKGDLEEFKKLIDHYKLSDYLTANRRGIYFCQKALEAKQTHIVHYVMDLSNTNKELSIDDLDQILTHAAYYNNLDIAQRVCNYPNFLADEAFFKWIIYEAIKHKSSDVALLLIDKSIKILKAKRIKYLFRKAAYYNNLEIIEDLLKREALDLERQKYFVIWLICEAIKKGNSNMATLLLNSAVEISPQSQRDILSYAVMQNDLMVAENILNRRNEILFRDERWILGSLVEYAIIKHHPEMALLMLSSGALINPSPNSRSLMGLAYNQSLFNVMAKVIDKDVLIHDKSVWKNYIGPNREKIREAIENDYTLNPQQKLESLFKIRKGLMEWHVVESNLFVGPILRQALKIVDCDKRLQTLIELKRMEFTSEQRGLYENGLIQAAHEGNNSADKWHKLFSLIQNSILSDATGIKRSLYELTKNHKWKKRELLRFLDKLSDIDIDDDAQMQSIESFIQSALNPLERIATSNK</sequence>
<organism evidence="1 2">
    <name type="scientific">Candidatus Phycorickettsia trachydisci</name>
    <dbReference type="NCBI Taxonomy" id="2115978"/>
    <lineage>
        <taxon>Bacteria</taxon>
        <taxon>Pseudomonadati</taxon>
        <taxon>Pseudomonadota</taxon>
        <taxon>Alphaproteobacteria</taxon>
        <taxon>Rickettsiales</taxon>
        <taxon>Rickettsiaceae</taxon>
        <taxon>Candidatus Phycorickettsia</taxon>
    </lineage>
</organism>
<dbReference type="SUPFAM" id="SSF48403">
    <property type="entry name" value="Ankyrin repeat"/>
    <property type="match status" value="1"/>
</dbReference>
<dbReference type="Gene3D" id="1.25.40.20">
    <property type="entry name" value="Ankyrin repeat-containing domain"/>
    <property type="match status" value="1"/>
</dbReference>
<dbReference type="Proteomes" id="UP000241762">
    <property type="component" value="Chromosome"/>
</dbReference>
<evidence type="ECO:0000313" key="2">
    <source>
        <dbReference type="Proteomes" id="UP000241762"/>
    </source>
</evidence>
<evidence type="ECO:0000313" key="1">
    <source>
        <dbReference type="EMBL" id="AVP87214.1"/>
    </source>
</evidence>
<dbReference type="EMBL" id="CP027845">
    <property type="protein sequence ID" value="AVP87214.1"/>
    <property type="molecule type" value="Genomic_DNA"/>
</dbReference>